<accession>A0A0D2G7Q0</accession>
<name>A0A0D2G7Q0_9EURO</name>
<keyword evidence="3" id="KW-1185">Reference proteome</keyword>
<evidence type="ECO:0000256" key="1">
    <source>
        <dbReference type="SAM" id="MobiDB-lite"/>
    </source>
</evidence>
<dbReference type="PANTHER" id="PTHR37540">
    <property type="entry name" value="TRANSCRIPTION FACTOR (ACR-2), PUTATIVE-RELATED-RELATED"/>
    <property type="match status" value="1"/>
</dbReference>
<dbReference type="EMBL" id="KN846958">
    <property type="protein sequence ID" value="KIW67939.1"/>
    <property type="molecule type" value="Genomic_DNA"/>
</dbReference>
<feature type="compositionally biased region" description="Polar residues" evidence="1">
    <location>
        <begin position="99"/>
        <end position="109"/>
    </location>
</feature>
<sequence length="531" mass="60155">MKPREVVFVEGLSWTKADKKIQISKVRAHARIIGLRTLELRRKSDPAVKCVRRRRKQAALSSPGQERPLRPLARAAEMQPEGVKSKPKNKLSLVILSPPTKNSRGTSEDAQFDPETNAKVQRPASPVEFLFDPGLYLRRSGKDAFCTRIIPPNPCLDALDFYTRYYVPNNVALYEIFNVTDIYTTFFLDLLQHPLFLHAGLANVLHELEFMLNPGGNPSQRLYMHLGTALANLRCEIESREYLLDDISIATVINLAVVARQLGDKEAHNLHKEHLRRMVDARGGLDALDSSGLHKCMILQWEGYWCWAAGQGPTIFADARPNPKADECPRRPFSETTRKLLSRLPVGFQDLAERDLLTLPTLEVLVRLAKEVNDKKNNIPVVADREVRYKQRRYHDIMQACPSLAAPPDAPTLEKLVVMALILYCSATFCIRRLPSRHSTLTVLSATKALSKTPMPASKAEMKALIWVYMVVIDAWRSRGGHLRSPGLDLVRLFKAQFPDLEDWADIEDVLQKFFWTEDMGRFVGASWDLA</sequence>
<reference evidence="2 3" key="1">
    <citation type="submission" date="2015-01" db="EMBL/GenBank/DDBJ databases">
        <title>The Genome Sequence of Capronia semiimmersa CBS27337.</title>
        <authorList>
            <consortium name="The Broad Institute Genomics Platform"/>
            <person name="Cuomo C."/>
            <person name="de Hoog S."/>
            <person name="Gorbushina A."/>
            <person name="Stielow B."/>
            <person name="Teixiera M."/>
            <person name="Abouelleil A."/>
            <person name="Chapman S.B."/>
            <person name="Priest M."/>
            <person name="Young S.K."/>
            <person name="Wortman J."/>
            <person name="Nusbaum C."/>
            <person name="Birren B."/>
        </authorList>
    </citation>
    <scope>NUCLEOTIDE SEQUENCE [LARGE SCALE GENOMIC DNA]</scope>
    <source>
        <strain evidence="2 3">CBS 27337</strain>
    </source>
</reference>
<evidence type="ECO:0008006" key="4">
    <source>
        <dbReference type="Google" id="ProtNLM"/>
    </source>
</evidence>
<dbReference type="AlphaFoldDB" id="A0A0D2G7Q0"/>
<proteinExistence type="predicted"/>
<protein>
    <recommendedName>
        <fullName evidence="4">Transcription factor domain-containing protein</fullName>
    </recommendedName>
</protein>
<feature type="region of interest" description="Disordered" evidence="1">
    <location>
        <begin position="52"/>
        <end position="118"/>
    </location>
</feature>
<dbReference type="HOGENOM" id="CLU_016895_1_1_1"/>
<evidence type="ECO:0000313" key="2">
    <source>
        <dbReference type="EMBL" id="KIW67939.1"/>
    </source>
</evidence>
<organism evidence="2 3">
    <name type="scientific">Phialophora macrospora</name>
    <dbReference type="NCBI Taxonomy" id="1851006"/>
    <lineage>
        <taxon>Eukaryota</taxon>
        <taxon>Fungi</taxon>
        <taxon>Dikarya</taxon>
        <taxon>Ascomycota</taxon>
        <taxon>Pezizomycotina</taxon>
        <taxon>Eurotiomycetes</taxon>
        <taxon>Chaetothyriomycetidae</taxon>
        <taxon>Chaetothyriales</taxon>
        <taxon>Herpotrichiellaceae</taxon>
        <taxon>Phialophora</taxon>
    </lineage>
</organism>
<dbReference type="Proteomes" id="UP000054266">
    <property type="component" value="Unassembled WGS sequence"/>
</dbReference>
<dbReference type="PANTHER" id="PTHR37540:SF10">
    <property type="entry name" value="SIGMA-70 REGION 2 FAMILY PROTEIN"/>
    <property type="match status" value="1"/>
</dbReference>
<evidence type="ECO:0000313" key="3">
    <source>
        <dbReference type="Proteomes" id="UP000054266"/>
    </source>
</evidence>
<dbReference type="STRING" id="5601.A0A0D2G7Q0"/>
<gene>
    <name evidence="2" type="ORF">PV04_03918</name>
</gene>